<proteinExistence type="predicted"/>
<evidence type="ECO:0000259" key="2">
    <source>
        <dbReference type="Pfam" id="PF18602"/>
    </source>
</evidence>
<name>A0AAU8ZMU6_MORMO</name>
<organism evidence="3 4">
    <name type="scientific">Morganella morganii</name>
    <name type="common">Proteus morganii</name>
    <dbReference type="NCBI Taxonomy" id="582"/>
    <lineage>
        <taxon>Bacteria</taxon>
        <taxon>Pseudomonadati</taxon>
        <taxon>Pseudomonadota</taxon>
        <taxon>Gammaproteobacteria</taxon>
        <taxon>Enterobacterales</taxon>
        <taxon>Morganellaceae</taxon>
        <taxon>Morganella</taxon>
    </lineage>
</organism>
<evidence type="ECO:0000313" key="4">
    <source>
        <dbReference type="Proteomes" id="UP000244682"/>
    </source>
</evidence>
<dbReference type="EMBL" id="CP028956">
    <property type="protein sequence ID" value="AWC94470.1"/>
    <property type="molecule type" value="Genomic_DNA"/>
</dbReference>
<accession>A0AAU8ZMU6</accession>
<protein>
    <recommendedName>
        <fullName evidence="2">Rap1a immunity protein domain-containing protein</fullName>
    </recommendedName>
</protein>
<reference evidence="3 4" key="1">
    <citation type="submission" date="2018-04" db="EMBL/GenBank/DDBJ databases">
        <title>Whole genome sequencing of Morganella morganii AR_0133.</title>
        <authorList>
            <person name="Conlan S."/>
            <person name="Thomas P.J."/>
            <person name="Mullikin J."/>
            <person name="Frank K.M."/>
            <person name="Segre J.A."/>
        </authorList>
    </citation>
    <scope>NUCLEOTIDE SEQUENCE [LARGE SCALE GENOMIC DNA]</scope>
    <source>
        <strain evidence="3 4">AR_0133</strain>
    </source>
</reference>
<dbReference type="Proteomes" id="UP000244682">
    <property type="component" value="Chromosome"/>
</dbReference>
<feature type="domain" description="Rap1a immunity protein" evidence="2">
    <location>
        <begin position="47"/>
        <end position="117"/>
    </location>
</feature>
<dbReference type="InterPro" id="IPR041238">
    <property type="entry name" value="Rap1a"/>
</dbReference>
<dbReference type="AlphaFoldDB" id="A0AAU8ZMU6"/>
<sequence length="119" mass="12923">MGFTMKKTLALFSALIPLYSVAGFYNGNDLDYWASSLSKSNKGLPLTASNESDASAFQGYVAGVYDTGEGVLFCPPERSALKQMTDIVTDYLIKHPEKRNAQGADLVSIALSEKFPCKK</sequence>
<feature type="chain" id="PRO_5043908286" description="Rap1a immunity protein domain-containing protein" evidence="1">
    <location>
        <begin position="23"/>
        <end position="119"/>
    </location>
</feature>
<feature type="signal peptide" evidence="1">
    <location>
        <begin position="1"/>
        <end position="22"/>
    </location>
</feature>
<dbReference type="Pfam" id="PF18602">
    <property type="entry name" value="Rap1a"/>
    <property type="match status" value="1"/>
</dbReference>
<evidence type="ECO:0000256" key="1">
    <source>
        <dbReference type="SAM" id="SignalP"/>
    </source>
</evidence>
<evidence type="ECO:0000313" key="3">
    <source>
        <dbReference type="EMBL" id="AWC94470.1"/>
    </source>
</evidence>
<gene>
    <name evidence="3" type="ORF">AM380_12830</name>
</gene>
<keyword evidence="1" id="KW-0732">Signal</keyword>
<dbReference type="Gene3D" id="1.10.890.40">
    <property type="match status" value="1"/>
</dbReference>